<evidence type="ECO:0000313" key="2">
    <source>
        <dbReference type="EMBL" id="OAD07534.1"/>
    </source>
</evidence>
<dbReference type="STRING" id="747725.A0A168PCN9"/>
<keyword evidence="3" id="KW-1185">Reference proteome</keyword>
<protein>
    <recommendedName>
        <fullName evidence="4">RGS domain-containing protein</fullName>
    </recommendedName>
</protein>
<keyword evidence="1" id="KW-0472">Membrane</keyword>
<accession>A0A168PCN9</accession>
<dbReference type="InterPro" id="IPR044926">
    <property type="entry name" value="RGS_subdomain_2"/>
</dbReference>
<evidence type="ECO:0008006" key="4">
    <source>
        <dbReference type="Google" id="ProtNLM"/>
    </source>
</evidence>
<feature type="transmembrane region" description="Helical" evidence="1">
    <location>
        <begin position="263"/>
        <end position="284"/>
    </location>
</feature>
<reference evidence="2 3" key="1">
    <citation type="submission" date="2015-06" db="EMBL/GenBank/DDBJ databases">
        <title>Expansion of signal transduction pathways in fungi by whole-genome duplication.</title>
        <authorList>
            <consortium name="DOE Joint Genome Institute"/>
            <person name="Corrochano L.M."/>
            <person name="Kuo A."/>
            <person name="Marcet-Houben M."/>
            <person name="Polaino S."/>
            <person name="Salamov A."/>
            <person name="Villalobos J.M."/>
            <person name="Alvarez M.I."/>
            <person name="Avalos J."/>
            <person name="Benito E.P."/>
            <person name="Benoit I."/>
            <person name="Burger G."/>
            <person name="Camino L.P."/>
            <person name="Canovas D."/>
            <person name="Cerda-Olmedo E."/>
            <person name="Cheng J.-F."/>
            <person name="Dominguez A."/>
            <person name="Elias M."/>
            <person name="Eslava A.P."/>
            <person name="Glaser F."/>
            <person name="Grimwood J."/>
            <person name="Gutierrez G."/>
            <person name="Heitman J."/>
            <person name="Henrissat B."/>
            <person name="Iturriaga E.A."/>
            <person name="Lang B.F."/>
            <person name="Lavin J.L."/>
            <person name="Lee S."/>
            <person name="Li W."/>
            <person name="Lindquist E."/>
            <person name="Lopez-Garcia S."/>
            <person name="Luque E.M."/>
            <person name="Marcos A.T."/>
            <person name="Martin J."/>
            <person name="Mccluskey K."/>
            <person name="Medina H.R."/>
            <person name="Miralles-Duran A."/>
            <person name="Miyazaki A."/>
            <person name="Munoz-Torres E."/>
            <person name="Oguiza J.A."/>
            <person name="Ohm R."/>
            <person name="Olmedo M."/>
            <person name="Orejas M."/>
            <person name="Ortiz-Castellanos L."/>
            <person name="Pisabarro A.G."/>
            <person name="Rodriguez-Romero J."/>
            <person name="Ruiz-Herrera J."/>
            <person name="Ruiz-Vazquez R."/>
            <person name="Sanz C."/>
            <person name="Schackwitz W."/>
            <person name="Schmutz J."/>
            <person name="Shahriari M."/>
            <person name="Shelest E."/>
            <person name="Silva-Franco F."/>
            <person name="Soanes D."/>
            <person name="Syed K."/>
            <person name="Tagua V.G."/>
            <person name="Talbot N.J."/>
            <person name="Thon M."/>
            <person name="De Vries R.P."/>
            <person name="Wiebenga A."/>
            <person name="Yadav J.S."/>
            <person name="Braun E.L."/>
            <person name="Baker S."/>
            <person name="Garre V."/>
            <person name="Horwitz B."/>
            <person name="Torres-Martinez S."/>
            <person name="Idnurm A."/>
            <person name="Herrera-Estrella A."/>
            <person name="Gabaldon T."/>
            <person name="Grigoriev I.V."/>
        </authorList>
    </citation>
    <scope>NUCLEOTIDE SEQUENCE [LARGE SCALE GENOMIC DNA]</scope>
    <source>
        <strain evidence="2 3">CBS 277.49</strain>
    </source>
</reference>
<keyword evidence="1" id="KW-1133">Transmembrane helix</keyword>
<feature type="transmembrane region" description="Helical" evidence="1">
    <location>
        <begin position="304"/>
        <end position="322"/>
    </location>
</feature>
<organism evidence="2 3">
    <name type="scientific">Mucor lusitanicus CBS 277.49</name>
    <dbReference type="NCBI Taxonomy" id="747725"/>
    <lineage>
        <taxon>Eukaryota</taxon>
        <taxon>Fungi</taxon>
        <taxon>Fungi incertae sedis</taxon>
        <taxon>Mucoromycota</taxon>
        <taxon>Mucoromycotina</taxon>
        <taxon>Mucoromycetes</taxon>
        <taxon>Mucorales</taxon>
        <taxon>Mucorineae</taxon>
        <taxon>Mucoraceae</taxon>
        <taxon>Mucor</taxon>
    </lineage>
</organism>
<dbReference type="VEuPathDB" id="FungiDB:MUCCIDRAFT_157811"/>
<feature type="transmembrane region" description="Helical" evidence="1">
    <location>
        <begin position="190"/>
        <end position="209"/>
    </location>
</feature>
<name>A0A168PCN9_MUCCL</name>
<dbReference type="EMBL" id="AMYB01000001">
    <property type="protein sequence ID" value="OAD07534.1"/>
    <property type="molecule type" value="Genomic_DNA"/>
</dbReference>
<feature type="transmembrane region" description="Helical" evidence="1">
    <location>
        <begin position="98"/>
        <end position="118"/>
    </location>
</feature>
<feature type="transmembrane region" description="Helical" evidence="1">
    <location>
        <begin position="42"/>
        <end position="63"/>
    </location>
</feature>
<evidence type="ECO:0000313" key="3">
    <source>
        <dbReference type="Proteomes" id="UP000077051"/>
    </source>
</evidence>
<dbReference type="Gene3D" id="1.10.167.10">
    <property type="entry name" value="Regulator of G-protein Signalling 4, domain 2"/>
    <property type="match status" value="1"/>
</dbReference>
<dbReference type="AlphaFoldDB" id="A0A168PCN9"/>
<dbReference type="Proteomes" id="UP000077051">
    <property type="component" value="Unassembled WGS sequence"/>
</dbReference>
<dbReference type="OrthoDB" id="196547at2759"/>
<evidence type="ECO:0000256" key="1">
    <source>
        <dbReference type="SAM" id="Phobius"/>
    </source>
</evidence>
<sequence length="554" mass="63393">MSTDPLNPFLLLPDCANSADNANNLEIITCNEIRRKIISLRVYLALIILNSIFIITTTGYYIYRNISAKWAQTSEPTIHLTDQIISKQWQTYSLKKRGLFGTVLGAFGHLVFSTTVLLYQVIVTSFTCEIFLWGPLIGFYIWMYAIIWRTLRLHLLFRLNQLQQRFIDHTISEDKEYQWFMQHRQRATKYHLCMFLLSVTILAVIIAISEVTSIRVHGPSRCQFYWGNFVVMGMVVFFFVIVVPFIIWYLRNDADAHGIRRELWATMGVGVPCFIMCIIWQVLFKYPTNSNPAGVRGIFGPANWIIILTTTSHVMSVILPLFKTLSIDTQARRTSNNNAHHRSSIATDDVYSSTSTIPVQKLELTTESLHHALADPHMLRVLQTWAVKDFSVENILFYDRYLHLSQGVQPNNNILDTPLEADQIPEVVTFYNTFIAENSPLQVNISHKARSAIDAVMEPFVYPTHIKHTSFKYDLPLSTSSDDPYMHFPLELISSTLPDSKPSSRLFADSRLSVASTRLVDAPTITLQVFEEARAEVFWNIFSGLFPKVVAASE</sequence>
<dbReference type="SUPFAM" id="SSF48097">
    <property type="entry name" value="Regulator of G-protein signaling, RGS"/>
    <property type="match status" value="1"/>
</dbReference>
<gene>
    <name evidence="2" type="ORF">MUCCIDRAFT_157811</name>
</gene>
<proteinExistence type="predicted"/>
<feature type="transmembrane region" description="Helical" evidence="1">
    <location>
        <begin position="229"/>
        <end position="251"/>
    </location>
</feature>
<keyword evidence="1" id="KW-0812">Transmembrane</keyword>
<dbReference type="InterPro" id="IPR036305">
    <property type="entry name" value="RGS_sf"/>
</dbReference>
<comment type="caution">
    <text evidence="2">The sequence shown here is derived from an EMBL/GenBank/DDBJ whole genome shotgun (WGS) entry which is preliminary data.</text>
</comment>
<feature type="transmembrane region" description="Helical" evidence="1">
    <location>
        <begin position="130"/>
        <end position="151"/>
    </location>
</feature>